<evidence type="ECO:0000256" key="3">
    <source>
        <dbReference type="ARBA" id="ARBA00022729"/>
    </source>
</evidence>
<name>A0ABD1ZNP1_9MARC</name>
<comment type="caution">
    <text evidence="9">The sequence shown here is derived from an EMBL/GenBank/DDBJ whole genome shotgun (WGS) entry which is preliminary data.</text>
</comment>
<dbReference type="InterPro" id="IPR013766">
    <property type="entry name" value="Thioredoxin_domain"/>
</dbReference>
<sequence length="487" mass="54640">MISSSKLKAIDFYRKIPRDLTEASLTGAGFSIIAAFAIIFLFGMEVSSYLTVATTTTVVVDRSKNGEHLRIDFNVSFPRLSCEFLSVDVHDVLGTVRQNITKTVRKYPIDTNFRRVGQDIHVGHLPAITNHGDQPGEGELAVGDGEGAFELTVENFERYSHEFPILLVNYYAEWCVYSQRLKPSWEKAAQILHERYNPDDDGRILLAKVDCAAAKNTMLCRSHHIQGYPSIRIFRKGQDIRDQYGHYDHESYYGERDSDSLVTFAEKLVEATTDTGTPALEDKSAVDNSTVKRPAPKSGGCRVEGFALVKKVPGSIVMAARSTSHSFDAAKINMSHYVQSFSFGRKLSYRMAKEVYRLYPILDNVQESLTGRMYTSPHENVTFDHYLQAVKTEVVSLKSSKDFKLLEEYSYVAHSAELQTGEVPVAKFQYELSPMQVLVSEASKSFSHFLTNLCAIIGGVFTVAGLIDSMLHNAIRMVRKVELGKQY</sequence>
<proteinExistence type="predicted"/>
<evidence type="ECO:0000256" key="4">
    <source>
        <dbReference type="ARBA" id="ARBA00022989"/>
    </source>
</evidence>
<organism evidence="9 10">
    <name type="scientific">Riccia fluitans</name>
    <dbReference type="NCBI Taxonomy" id="41844"/>
    <lineage>
        <taxon>Eukaryota</taxon>
        <taxon>Viridiplantae</taxon>
        <taxon>Streptophyta</taxon>
        <taxon>Embryophyta</taxon>
        <taxon>Marchantiophyta</taxon>
        <taxon>Marchantiopsida</taxon>
        <taxon>Marchantiidae</taxon>
        <taxon>Marchantiales</taxon>
        <taxon>Ricciaceae</taxon>
        <taxon>Riccia</taxon>
    </lineage>
</organism>
<dbReference type="Pfam" id="PF00085">
    <property type="entry name" value="Thioredoxin"/>
    <property type="match status" value="1"/>
</dbReference>
<evidence type="ECO:0000256" key="7">
    <source>
        <dbReference type="SAM" id="Phobius"/>
    </source>
</evidence>
<keyword evidence="5 7" id="KW-0472">Membrane</keyword>
<keyword evidence="2 7" id="KW-0812">Transmembrane</keyword>
<dbReference type="InterPro" id="IPR039542">
    <property type="entry name" value="Erv_N"/>
</dbReference>
<dbReference type="Pfam" id="PF07970">
    <property type="entry name" value="COPIIcoated_ERV"/>
    <property type="match status" value="1"/>
</dbReference>
<dbReference type="SUPFAM" id="SSF52833">
    <property type="entry name" value="Thioredoxin-like"/>
    <property type="match status" value="1"/>
</dbReference>
<dbReference type="PROSITE" id="PS51352">
    <property type="entry name" value="THIOREDOXIN_2"/>
    <property type="match status" value="1"/>
</dbReference>
<keyword evidence="3" id="KW-0732">Signal</keyword>
<dbReference type="PANTHER" id="PTHR10984">
    <property type="entry name" value="ENDOPLASMIC RETICULUM-GOLGI INTERMEDIATE COMPARTMENT PROTEIN"/>
    <property type="match status" value="1"/>
</dbReference>
<comment type="subcellular location">
    <subcellularLocation>
        <location evidence="1">Membrane</location>
        <topology evidence="1">Single-pass membrane protein</topology>
    </subcellularLocation>
</comment>
<dbReference type="AlphaFoldDB" id="A0ABD1ZNP1"/>
<dbReference type="EMBL" id="JBHFFA010000001">
    <property type="protein sequence ID" value="KAL2652902.1"/>
    <property type="molecule type" value="Genomic_DNA"/>
</dbReference>
<dbReference type="InterPro" id="IPR012936">
    <property type="entry name" value="Erv_C"/>
</dbReference>
<evidence type="ECO:0000313" key="10">
    <source>
        <dbReference type="Proteomes" id="UP001605036"/>
    </source>
</evidence>
<dbReference type="GO" id="GO:0016020">
    <property type="term" value="C:membrane"/>
    <property type="evidence" value="ECO:0007669"/>
    <property type="project" value="UniProtKB-SubCell"/>
</dbReference>
<evidence type="ECO:0000313" key="9">
    <source>
        <dbReference type="EMBL" id="KAL2652902.1"/>
    </source>
</evidence>
<dbReference type="Pfam" id="PF13850">
    <property type="entry name" value="ERGIC_N"/>
    <property type="match status" value="1"/>
</dbReference>
<feature type="domain" description="Thioredoxin" evidence="8">
    <location>
        <begin position="140"/>
        <end position="270"/>
    </location>
</feature>
<keyword evidence="10" id="KW-1185">Reference proteome</keyword>
<dbReference type="PANTHER" id="PTHR10984:SF37">
    <property type="entry name" value="PROTEIN DISULFIDE-ISOMERASE 5-3"/>
    <property type="match status" value="1"/>
</dbReference>
<dbReference type="FunFam" id="3.40.30.10:FF:000174">
    <property type="entry name" value="Protein disulfide-isomerase 5-4"/>
    <property type="match status" value="1"/>
</dbReference>
<dbReference type="InterPro" id="IPR045888">
    <property type="entry name" value="Erv"/>
</dbReference>
<keyword evidence="4 7" id="KW-1133">Transmembrane helix</keyword>
<evidence type="ECO:0000256" key="1">
    <source>
        <dbReference type="ARBA" id="ARBA00004167"/>
    </source>
</evidence>
<accession>A0ABD1ZNP1</accession>
<dbReference type="CDD" id="cd02961">
    <property type="entry name" value="PDI_a_family"/>
    <property type="match status" value="1"/>
</dbReference>
<evidence type="ECO:0000256" key="6">
    <source>
        <dbReference type="SAM" id="MobiDB-lite"/>
    </source>
</evidence>
<feature type="transmembrane region" description="Helical" evidence="7">
    <location>
        <begin position="449"/>
        <end position="471"/>
    </location>
</feature>
<feature type="region of interest" description="Disordered" evidence="6">
    <location>
        <begin position="276"/>
        <end position="298"/>
    </location>
</feature>
<protein>
    <recommendedName>
        <fullName evidence="8">Thioredoxin domain-containing protein</fullName>
    </recommendedName>
</protein>
<reference evidence="9 10" key="1">
    <citation type="submission" date="2024-09" db="EMBL/GenBank/DDBJ databases">
        <title>Chromosome-scale assembly of Riccia fluitans.</title>
        <authorList>
            <person name="Paukszto L."/>
            <person name="Sawicki J."/>
            <person name="Karawczyk K."/>
            <person name="Piernik-Szablinska J."/>
            <person name="Szczecinska M."/>
            <person name="Mazdziarz M."/>
        </authorList>
    </citation>
    <scope>NUCLEOTIDE SEQUENCE [LARGE SCALE GENOMIC DNA]</scope>
    <source>
        <strain evidence="9">Rf_01</strain>
        <tissue evidence="9">Aerial parts of the thallus</tissue>
    </source>
</reference>
<dbReference type="Proteomes" id="UP001605036">
    <property type="component" value="Unassembled WGS sequence"/>
</dbReference>
<dbReference type="InterPro" id="IPR036249">
    <property type="entry name" value="Thioredoxin-like_sf"/>
</dbReference>
<feature type="transmembrane region" description="Helical" evidence="7">
    <location>
        <begin position="20"/>
        <end position="44"/>
    </location>
</feature>
<evidence type="ECO:0000256" key="5">
    <source>
        <dbReference type="ARBA" id="ARBA00023136"/>
    </source>
</evidence>
<dbReference type="Gene3D" id="3.40.30.10">
    <property type="entry name" value="Glutaredoxin"/>
    <property type="match status" value="1"/>
</dbReference>
<evidence type="ECO:0000259" key="8">
    <source>
        <dbReference type="PROSITE" id="PS51352"/>
    </source>
</evidence>
<evidence type="ECO:0000256" key="2">
    <source>
        <dbReference type="ARBA" id="ARBA00022692"/>
    </source>
</evidence>
<gene>
    <name evidence="9" type="ORF">R1flu_021030</name>
</gene>